<sequence length="120" mass="14247">MKWSESATVRFVELYREHDCLWNGYCKKYKNKEVRQKALESIREKMNWSTLSTDEIKQKIKNLRSTYNQELVKIKRSIISGRVGDDIYKPNVKWFPIMESVMMATKGLADSQANQELKYC</sequence>
<dbReference type="eggNOG" id="ENOG502RTDW">
    <property type="taxonomic scope" value="Eukaryota"/>
</dbReference>
<dbReference type="PANTHER" id="PTHR21505:SF12">
    <property type="entry name" value="MADF DOMAIN-CONTAINING PROTEIN-RELATED"/>
    <property type="match status" value="1"/>
</dbReference>
<keyword evidence="2" id="KW-1185">Reference proteome</keyword>
<dbReference type="OMA" id="CIKRIAN"/>
<protein>
    <submittedName>
        <fullName evidence="1">MADF domain-containing protein</fullName>
    </submittedName>
</protein>
<dbReference type="InterPro" id="IPR006578">
    <property type="entry name" value="MADF-dom"/>
</dbReference>
<dbReference type="SMART" id="SM00595">
    <property type="entry name" value="MADF"/>
    <property type="match status" value="1"/>
</dbReference>
<dbReference type="EMBL" id="ACPB03019225">
    <property type="status" value="NOT_ANNOTATED_CDS"/>
    <property type="molecule type" value="Genomic_DNA"/>
</dbReference>
<dbReference type="Proteomes" id="UP000015103">
    <property type="component" value="Unassembled WGS sequence"/>
</dbReference>
<dbReference type="PANTHER" id="PTHR21505">
    <property type="entry name" value="MADF DOMAIN-CONTAINING PROTEIN-RELATED"/>
    <property type="match status" value="1"/>
</dbReference>
<name>T1HAF1_RHOPR</name>
<evidence type="ECO:0000313" key="2">
    <source>
        <dbReference type="Proteomes" id="UP000015103"/>
    </source>
</evidence>
<dbReference type="EnsemblMetazoa" id="RPRC001006-RA">
    <property type="protein sequence ID" value="RPRC001006-PA"/>
    <property type="gene ID" value="RPRC001006"/>
</dbReference>
<organism evidence="1 2">
    <name type="scientific">Rhodnius prolixus</name>
    <name type="common">Triatomid bug</name>
    <dbReference type="NCBI Taxonomy" id="13249"/>
    <lineage>
        <taxon>Eukaryota</taxon>
        <taxon>Metazoa</taxon>
        <taxon>Ecdysozoa</taxon>
        <taxon>Arthropoda</taxon>
        <taxon>Hexapoda</taxon>
        <taxon>Insecta</taxon>
        <taxon>Pterygota</taxon>
        <taxon>Neoptera</taxon>
        <taxon>Paraneoptera</taxon>
        <taxon>Hemiptera</taxon>
        <taxon>Heteroptera</taxon>
        <taxon>Panheteroptera</taxon>
        <taxon>Cimicomorpha</taxon>
        <taxon>Reduviidae</taxon>
        <taxon>Triatominae</taxon>
        <taxon>Rhodnius</taxon>
    </lineage>
</organism>
<dbReference type="PROSITE" id="PS51029">
    <property type="entry name" value="MADF"/>
    <property type="match status" value="1"/>
</dbReference>
<accession>T1HAF1</accession>
<reference evidence="1" key="1">
    <citation type="submission" date="2015-05" db="UniProtKB">
        <authorList>
            <consortium name="EnsemblMetazoa"/>
        </authorList>
    </citation>
    <scope>IDENTIFICATION</scope>
</reference>
<dbReference type="HOGENOM" id="CLU_136958_1_1_1"/>
<dbReference type="AlphaFoldDB" id="T1HAF1"/>
<proteinExistence type="predicted"/>
<dbReference type="InParanoid" id="T1HAF1"/>
<dbReference type="Pfam" id="PF10545">
    <property type="entry name" value="MADF_DNA_bdg"/>
    <property type="match status" value="1"/>
</dbReference>
<evidence type="ECO:0000313" key="1">
    <source>
        <dbReference type="EnsemblMetazoa" id="RPRC001006-PA"/>
    </source>
</evidence>
<dbReference type="VEuPathDB" id="VectorBase:RPRC001006"/>